<dbReference type="SUPFAM" id="SSF53448">
    <property type="entry name" value="Nucleotide-diphospho-sugar transferases"/>
    <property type="match status" value="1"/>
</dbReference>
<dbReference type="InterPro" id="IPR029044">
    <property type="entry name" value="Nucleotide-diphossugar_trans"/>
</dbReference>
<reference evidence="1 2" key="1">
    <citation type="submission" date="2019-09" db="EMBL/GenBank/DDBJ databases">
        <title>Pararcticibacter amylolyticus gen. nov., sp. nov., isolated from a rottenly hemp rope, and reclassification of Pedobacter tournemirensis as Pararcticibacter tournemirensis comb. nov.</title>
        <authorList>
            <person name="Cai Y."/>
        </authorList>
    </citation>
    <scope>NUCLEOTIDE SEQUENCE [LARGE SCALE GENOMIC DNA]</scope>
    <source>
        <strain evidence="1 2">TF5-37.2-LB10</strain>
    </source>
</reference>
<evidence type="ECO:0000313" key="2">
    <source>
        <dbReference type="Proteomes" id="UP000322918"/>
    </source>
</evidence>
<keyword evidence="2" id="KW-1185">Reference proteome</keyword>
<sequence>MNNKVAFTICSKNYIGLAAALEKSFRLHNPDSDFFIFLADELSDSQLMEVPQSAVVAKGELELSANEWTDMSFKYDVVEFCTAIKPFCFQVLLNRGYEKAIYFDPDILVFDALDYVYEKLETTSVIVVPHEVVIGSDNPQRGGIYNLGFLALKSSNASNRLLKWWGDRLKTHAFSDPIRGFFTDQKWMDHLPVVLEAGEYYVSKHLGLNYAPWNFDEREILVIKEKYYIRLKTSEETMNPLVFFHFSAFKYEELSKGNYSHKTVDMKEREEPLYNLIRFYGDKIQESNFKKYLQWPYSYGVFSNGRLITLSFRRIYARLVTEDEILVNPFQSDGEFYNLLKKGGFVSKKDINVERLSIKKVSGLGFKVRVFDLISKLLIAVIGYDRYSLLGRFLIRYFHLNNRARLLNRSYRRFKIESF</sequence>
<gene>
    <name evidence="1" type="ORF">F1649_12865</name>
</gene>
<evidence type="ECO:0000313" key="1">
    <source>
        <dbReference type="EMBL" id="KAA8482027.1"/>
    </source>
</evidence>
<dbReference type="Gene3D" id="3.90.550.10">
    <property type="entry name" value="Spore Coat Polysaccharide Biosynthesis Protein SpsA, Chain A"/>
    <property type="match status" value="1"/>
</dbReference>
<dbReference type="Proteomes" id="UP000322918">
    <property type="component" value="Unassembled WGS sequence"/>
</dbReference>
<dbReference type="EMBL" id="VWNE01000019">
    <property type="protein sequence ID" value="KAA8482027.1"/>
    <property type="molecule type" value="Genomic_DNA"/>
</dbReference>
<comment type="caution">
    <text evidence="1">The sequence shown here is derived from an EMBL/GenBank/DDBJ whole genome shotgun (WGS) entry which is preliminary data.</text>
</comment>
<name>A0A5M9HAI4_9SPHI</name>
<organism evidence="1 2">
    <name type="scientific">Arcticibacter tournemirensis</name>
    <dbReference type="NCBI Taxonomy" id="699437"/>
    <lineage>
        <taxon>Bacteria</taxon>
        <taxon>Pseudomonadati</taxon>
        <taxon>Bacteroidota</taxon>
        <taxon>Sphingobacteriia</taxon>
        <taxon>Sphingobacteriales</taxon>
        <taxon>Sphingobacteriaceae</taxon>
        <taxon>Arcticibacter</taxon>
    </lineage>
</organism>
<accession>A0A5M9HAI4</accession>
<protein>
    <recommendedName>
        <fullName evidence="3">Glycosyl transferase</fullName>
    </recommendedName>
</protein>
<dbReference type="RefSeq" id="WP_141814052.1">
    <property type="nucleotide sequence ID" value="NZ_VFPL01000001.1"/>
</dbReference>
<dbReference type="AlphaFoldDB" id="A0A5M9HAI4"/>
<evidence type="ECO:0008006" key="3">
    <source>
        <dbReference type="Google" id="ProtNLM"/>
    </source>
</evidence>
<proteinExistence type="predicted"/>
<dbReference type="OrthoDB" id="186344at2"/>